<accession>A0A5B7IP32</accession>
<dbReference type="Proteomes" id="UP000324222">
    <property type="component" value="Unassembled WGS sequence"/>
</dbReference>
<gene>
    <name evidence="1" type="ORF">E2C01_080353</name>
</gene>
<proteinExistence type="predicted"/>
<organism evidence="1 2">
    <name type="scientific">Portunus trituberculatus</name>
    <name type="common">Swimming crab</name>
    <name type="synonym">Neptunus trituberculatus</name>
    <dbReference type="NCBI Taxonomy" id="210409"/>
    <lineage>
        <taxon>Eukaryota</taxon>
        <taxon>Metazoa</taxon>
        <taxon>Ecdysozoa</taxon>
        <taxon>Arthropoda</taxon>
        <taxon>Crustacea</taxon>
        <taxon>Multicrustacea</taxon>
        <taxon>Malacostraca</taxon>
        <taxon>Eumalacostraca</taxon>
        <taxon>Eucarida</taxon>
        <taxon>Decapoda</taxon>
        <taxon>Pleocyemata</taxon>
        <taxon>Brachyura</taxon>
        <taxon>Eubrachyura</taxon>
        <taxon>Portunoidea</taxon>
        <taxon>Portunidae</taxon>
        <taxon>Portuninae</taxon>
        <taxon>Portunus</taxon>
    </lineage>
</organism>
<name>A0A5B7IP32_PORTR</name>
<sequence length="99" mass="11384">METGDCCAVKTWYELCRRSHFLPRTPERPRVAQASEEVHHNVSMSSVTRCPPAIGKGVKQSLDASWLNMKALNLRPHKIIYRMENLEYELRNIMASGKI</sequence>
<keyword evidence="2" id="KW-1185">Reference proteome</keyword>
<comment type="caution">
    <text evidence="1">The sequence shown here is derived from an EMBL/GenBank/DDBJ whole genome shotgun (WGS) entry which is preliminary data.</text>
</comment>
<evidence type="ECO:0000313" key="2">
    <source>
        <dbReference type="Proteomes" id="UP000324222"/>
    </source>
</evidence>
<reference evidence="1 2" key="1">
    <citation type="submission" date="2019-05" db="EMBL/GenBank/DDBJ databases">
        <title>Another draft genome of Portunus trituberculatus and its Hox gene families provides insights of decapod evolution.</title>
        <authorList>
            <person name="Jeong J.-H."/>
            <person name="Song I."/>
            <person name="Kim S."/>
            <person name="Choi T."/>
            <person name="Kim D."/>
            <person name="Ryu S."/>
            <person name="Kim W."/>
        </authorList>
    </citation>
    <scope>NUCLEOTIDE SEQUENCE [LARGE SCALE GENOMIC DNA]</scope>
    <source>
        <tissue evidence="1">Muscle</tissue>
    </source>
</reference>
<dbReference type="AlphaFoldDB" id="A0A5B7IP32"/>
<dbReference type="EMBL" id="VSRR010068841">
    <property type="protein sequence ID" value="MPC85572.1"/>
    <property type="molecule type" value="Genomic_DNA"/>
</dbReference>
<protein>
    <submittedName>
        <fullName evidence="1">Uncharacterized protein</fullName>
    </submittedName>
</protein>
<evidence type="ECO:0000313" key="1">
    <source>
        <dbReference type="EMBL" id="MPC85572.1"/>
    </source>
</evidence>